<name>A0A8X6KWH9_TRICU</name>
<organism evidence="1 2">
    <name type="scientific">Trichonephila clavata</name>
    <name type="common">Joro spider</name>
    <name type="synonym">Nephila clavata</name>
    <dbReference type="NCBI Taxonomy" id="2740835"/>
    <lineage>
        <taxon>Eukaryota</taxon>
        <taxon>Metazoa</taxon>
        <taxon>Ecdysozoa</taxon>
        <taxon>Arthropoda</taxon>
        <taxon>Chelicerata</taxon>
        <taxon>Arachnida</taxon>
        <taxon>Araneae</taxon>
        <taxon>Araneomorphae</taxon>
        <taxon>Entelegynae</taxon>
        <taxon>Araneoidea</taxon>
        <taxon>Nephilidae</taxon>
        <taxon>Trichonephila</taxon>
    </lineage>
</organism>
<protein>
    <submittedName>
        <fullName evidence="1">FTP domain-containing protein</fullName>
    </submittedName>
</protein>
<dbReference type="AlphaFoldDB" id="A0A8X6KWH9"/>
<accession>A0A8X6KWH9</accession>
<dbReference type="OrthoDB" id="6102375at2759"/>
<evidence type="ECO:0000313" key="2">
    <source>
        <dbReference type="Proteomes" id="UP000887116"/>
    </source>
</evidence>
<sequence>MRKRVGKFSFYCILNLKSWHKILSLRKRPSVLDAARDPTPKTYIRISRKRERGLGIQRIPERIEVTRCLGRCQQTPSCVCFRIATTGTGICEIFTNTSNPSILNTIGFVYYAEVSKKFFSGHYYFVDPL</sequence>
<dbReference type="EMBL" id="BMAO01023103">
    <property type="protein sequence ID" value="GFQ86716.1"/>
    <property type="molecule type" value="Genomic_DNA"/>
</dbReference>
<reference evidence="1" key="1">
    <citation type="submission" date="2020-07" db="EMBL/GenBank/DDBJ databases">
        <title>Multicomponent nature underlies the extraordinary mechanical properties of spider dragline silk.</title>
        <authorList>
            <person name="Kono N."/>
            <person name="Nakamura H."/>
            <person name="Mori M."/>
            <person name="Yoshida Y."/>
            <person name="Ohtoshi R."/>
            <person name="Malay A.D."/>
            <person name="Moran D.A.P."/>
            <person name="Tomita M."/>
            <person name="Numata K."/>
            <person name="Arakawa K."/>
        </authorList>
    </citation>
    <scope>NUCLEOTIDE SEQUENCE</scope>
</reference>
<proteinExistence type="predicted"/>
<dbReference type="Proteomes" id="UP000887116">
    <property type="component" value="Unassembled WGS sequence"/>
</dbReference>
<comment type="caution">
    <text evidence="1">The sequence shown here is derived from an EMBL/GenBank/DDBJ whole genome shotgun (WGS) entry which is preliminary data.</text>
</comment>
<gene>
    <name evidence="1" type="primary">X975_26032</name>
    <name evidence="1" type="ORF">TNCT_394501</name>
</gene>
<evidence type="ECO:0000313" key="1">
    <source>
        <dbReference type="EMBL" id="GFQ86716.1"/>
    </source>
</evidence>
<keyword evidence="2" id="KW-1185">Reference proteome</keyword>